<dbReference type="EMBL" id="JAWPEI010000003">
    <property type="protein sequence ID" value="KAK4731391.1"/>
    <property type="molecule type" value="Genomic_DNA"/>
</dbReference>
<reference evidence="2 3" key="1">
    <citation type="submission" date="2023-10" db="EMBL/GenBank/DDBJ databases">
        <title>Genome-Wide Identification Analysis in wild type Solanum Pinnatisectum Reveals Some Genes Defensing Phytophthora Infestans.</title>
        <authorList>
            <person name="Sun C."/>
        </authorList>
    </citation>
    <scope>NUCLEOTIDE SEQUENCE [LARGE SCALE GENOMIC DNA]</scope>
    <source>
        <strain evidence="2">LQN</strain>
        <tissue evidence="2">Leaf</tissue>
    </source>
</reference>
<name>A0AAV9M0E6_9SOLN</name>
<organism evidence="2 3">
    <name type="scientific">Solanum pinnatisectum</name>
    <name type="common">tansyleaf nightshade</name>
    <dbReference type="NCBI Taxonomy" id="50273"/>
    <lineage>
        <taxon>Eukaryota</taxon>
        <taxon>Viridiplantae</taxon>
        <taxon>Streptophyta</taxon>
        <taxon>Embryophyta</taxon>
        <taxon>Tracheophyta</taxon>
        <taxon>Spermatophyta</taxon>
        <taxon>Magnoliopsida</taxon>
        <taxon>eudicotyledons</taxon>
        <taxon>Gunneridae</taxon>
        <taxon>Pentapetalae</taxon>
        <taxon>asterids</taxon>
        <taxon>lamiids</taxon>
        <taxon>Solanales</taxon>
        <taxon>Solanaceae</taxon>
        <taxon>Solanoideae</taxon>
        <taxon>Solaneae</taxon>
        <taxon>Solanum</taxon>
    </lineage>
</organism>
<dbReference type="Proteomes" id="UP001311915">
    <property type="component" value="Unassembled WGS sequence"/>
</dbReference>
<evidence type="ECO:0000256" key="1">
    <source>
        <dbReference type="SAM" id="MobiDB-lite"/>
    </source>
</evidence>
<evidence type="ECO:0000313" key="3">
    <source>
        <dbReference type="Proteomes" id="UP001311915"/>
    </source>
</evidence>
<dbReference type="AlphaFoldDB" id="A0AAV9M0E6"/>
<accession>A0AAV9M0E6</accession>
<evidence type="ECO:0000313" key="2">
    <source>
        <dbReference type="EMBL" id="KAK4731391.1"/>
    </source>
</evidence>
<feature type="compositionally biased region" description="Polar residues" evidence="1">
    <location>
        <begin position="1"/>
        <end position="13"/>
    </location>
</feature>
<proteinExistence type="predicted"/>
<gene>
    <name evidence="2" type="ORF">R3W88_024379</name>
</gene>
<feature type="region of interest" description="Disordered" evidence="1">
    <location>
        <begin position="1"/>
        <end position="21"/>
    </location>
</feature>
<keyword evidence="3" id="KW-1185">Reference proteome</keyword>
<sequence>MTCHQQTAHTQTPKIVAPATGEAQQLNPLTFGSFLPPKVHTIVDEIDDSSVKDEIHLENAHGKETLKR</sequence>
<comment type="caution">
    <text evidence="2">The sequence shown here is derived from an EMBL/GenBank/DDBJ whole genome shotgun (WGS) entry which is preliminary data.</text>
</comment>
<protein>
    <submittedName>
        <fullName evidence="2">Uncharacterized protein</fullName>
    </submittedName>
</protein>